<evidence type="ECO:0000256" key="4">
    <source>
        <dbReference type="ARBA" id="ARBA00022452"/>
    </source>
</evidence>
<feature type="chain" id="PRO_5044269646" evidence="9">
    <location>
        <begin position="18"/>
        <end position="433"/>
    </location>
</feature>
<dbReference type="InterPro" id="IPR051906">
    <property type="entry name" value="TolC-like"/>
</dbReference>
<protein>
    <submittedName>
        <fullName evidence="10">Outer membrane protein TolC</fullName>
    </submittedName>
</protein>
<feature type="coiled-coil region" evidence="8">
    <location>
        <begin position="118"/>
        <end position="170"/>
    </location>
</feature>
<dbReference type="InterPro" id="IPR003423">
    <property type="entry name" value="OMP_efflux"/>
</dbReference>
<reference evidence="10 11" key="1">
    <citation type="submission" date="2016-11" db="EMBL/GenBank/DDBJ databases">
        <authorList>
            <person name="Varghese N."/>
            <person name="Submissions S."/>
        </authorList>
    </citation>
    <scope>NUCLEOTIDE SEQUENCE [LARGE SCALE GENOMIC DNA]</scope>
    <source>
        <strain evidence="10 11">NFR18</strain>
    </source>
</reference>
<evidence type="ECO:0000256" key="8">
    <source>
        <dbReference type="SAM" id="Coils"/>
    </source>
</evidence>
<keyword evidence="5" id="KW-0812">Transmembrane</keyword>
<dbReference type="GO" id="GO:0015562">
    <property type="term" value="F:efflux transmembrane transporter activity"/>
    <property type="evidence" value="ECO:0007669"/>
    <property type="project" value="InterPro"/>
</dbReference>
<dbReference type="RefSeq" id="WP_254798370.1">
    <property type="nucleotide sequence ID" value="NZ_FPKH01000001.1"/>
</dbReference>
<keyword evidence="7" id="KW-0998">Cell outer membrane</keyword>
<dbReference type="GO" id="GO:0015288">
    <property type="term" value="F:porin activity"/>
    <property type="evidence" value="ECO:0007669"/>
    <property type="project" value="TreeGrafter"/>
</dbReference>
<dbReference type="AlphaFoldDB" id="A0AB38C4W1"/>
<keyword evidence="6" id="KW-0472">Membrane</keyword>
<dbReference type="Proteomes" id="UP000182489">
    <property type="component" value="Unassembled WGS sequence"/>
</dbReference>
<name>A0AB38C4W1_9BURK</name>
<proteinExistence type="inferred from homology"/>
<keyword evidence="9" id="KW-0732">Signal</keyword>
<evidence type="ECO:0000256" key="2">
    <source>
        <dbReference type="ARBA" id="ARBA00007613"/>
    </source>
</evidence>
<evidence type="ECO:0000256" key="3">
    <source>
        <dbReference type="ARBA" id="ARBA00022448"/>
    </source>
</evidence>
<gene>
    <name evidence="10" type="ORF">SAMN03097694_1444</name>
</gene>
<organism evidence="10 11">
    <name type="scientific">Janthinobacterium lividum</name>
    <dbReference type="NCBI Taxonomy" id="29581"/>
    <lineage>
        <taxon>Bacteria</taxon>
        <taxon>Pseudomonadati</taxon>
        <taxon>Pseudomonadota</taxon>
        <taxon>Betaproteobacteria</taxon>
        <taxon>Burkholderiales</taxon>
        <taxon>Oxalobacteraceae</taxon>
        <taxon>Janthinobacterium</taxon>
    </lineage>
</organism>
<dbReference type="Gene3D" id="1.20.1600.10">
    <property type="entry name" value="Outer membrane efflux proteins (OEP)"/>
    <property type="match status" value="1"/>
</dbReference>
<evidence type="ECO:0000256" key="5">
    <source>
        <dbReference type="ARBA" id="ARBA00022692"/>
    </source>
</evidence>
<evidence type="ECO:0000256" key="9">
    <source>
        <dbReference type="SAM" id="SignalP"/>
    </source>
</evidence>
<keyword evidence="4" id="KW-1134">Transmembrane beta strand</keyword>
<evidence type="ECO:0000256" key="7">
    <source>
        <dbReference type="ARBA" id="ARBA00023237"/>
    </source>
</evidence>
<dbReference type="Pfam" id="PF02321">
    <property type="entry name" value="OEP"/>
    <property type="match status" value="2"/>
</dbReference>
<dbReference type="GO" id="GO:1990281">
    <property type="term" value="C:efflux pump complex"/>
    <property type="evidence" value="ECO:0007669"/>
    <property type="project" value="TreeGrafter"/>
</dbReference>
<dbReference type="EMBL" id="FPKH01000001">
    <property type="protein sequence ID" value="SFX28124.1"/>
    <property type="molecule type" value="Genomic_DNA"/>
</dbReference>
<evidence type="ECO:0000313" key="10">
    <source>
        <dbReference type="EMBL" id="SFX28124.1"/>
    </source>
</evidence>
<keyword evidence="3" id="KW-0813">Transport</keyword>
<dbReference type="GO" id="GO:0009279">
    <property type="term" value="C:cell outer membrane"/>
    <property type="evidence" value="ECO:0007669"/>
    <property type="project" value="UniProtKB-SubCell"/>
</dbReference>
<feature type="signal peptide" evidence="9">
    <location>
        <begin position="1"/>
        <end position="17"/>
    </location>
</feature>
<comment type="similarity">
    <text evidence="2">Belongs to the outer membrane factor (OMF) (TC 1.B.17) family.</text>
</comment>
<evidence type="ECO:0000256" key="6">
    <source>
        <dbReference type="ARBA" id="ARBA00023136"/>
    </source>
</evidence>
<keyword evidence="8" id="KW-0175">Coiled coil</keyword>
<dbReference type="PANTHER" id="PTHR30026:SF20">
    <property type="entry name" value="OUTER MEMBRANE PROTEIN TOLC"/>
    <property type="match status" value="1"/>
</dbReference>
<accession>A0AB38C4W1</accession>
<evidence type="ECO:0000313" key="11">
    <source>
        <dbReference type="Proteomes" id="UP000182489"/>
    </source>
</evidence>
<comment type="subcellular location">
    <subcellularLocation>
        <location evidence="1">Cell outer membrane</location>
    </subcellularLocation>
</comment>
<evidence type="ECO:0000256" key="1">
    <source>
        <dbReference type="ARBA" id="ARBA00004442"/>
    </source>
</evidence>
<dbReference type="PANTHER" id="PTHR30026">
    <property type="entry name" value="OUTER MEMBRANE PROTEIN TOLC"/>
    <property type="match status" value="1"/>
</dbReference>
<comment type="caution">
    <text evidence="10">The sequence shown here is derived from an EMBL/GenBank/DDBJ whole genome shotgun (WGS) entry which is preliminary data.</text>
</comment>
<sequence length="433" mass="47560">MRAFLLCMAFACANAEAQTIQPTPPATFQAQSTRGLPALLARAVPRDPQVIAAQAALATAEARYKQARSRLFPTAALQATRGRSNDLDGTLDVERRTHQVEASVRWNVYNGGADRAELDAAEREMAGAAFDVERARADSAEKLAEAYFDMRRLERSLLQSQERLRDVTQLVRQVTRQAELGKASEVDRELAQSSQLDAELVHDGLLADQQAARIKLEALAFEPVAQFADFAFAPLPAQALENADTQQAQLRAARERAAAAQLRVRGVAATLAPKIDLNVSHLLNNKTTPPPSTIQQRGWSVGVSWEFPLGGGSLAQRDESISRAQAAEADVARAEQGTRADLASMLPRIANAQRTLALLDEQERKMAFVVRGGTIQYEAGRRNLQQVIQTRDSYFTIQQRRSDQLHRLTVAQMRQYALAGRLLAVFGLAQEAK</sequence>
<dbReference type="SUPFAM" id="SSF56954">
    <property type="entry name" value="Outer membrane efflux proteins (OEP)"/>
    <property type="match status" value="1"/>
</dbReference>